<protein>
    <recommendedName>
        <fullName evidence="1">PD-(D/E)XK nuclease-like domain-containing protein</fullName>
    </recommendedName>
</protein>
<evidence type="ECO:0000313" key="2">
    <source>
        <dbReference type="EMBL" id="PVH90763.1"/>
    </source>
</evidence>
<dbReference type="Pfam" id="PF20516">
    <property type="entry name" value="PDDEXK_12"/>
    <property type="match status" value="1"/>
</dbReference>
<dbReference type="OrthoDB" id="4161186at2759"/>
<reference evidence="2 3" key="1">
    <citation type="journal article" date="2018" name="Sci. Rep.">
        <title>Comparative genomics provides insights into the lifestyle and reveals functional heterogeneity of dark septate endophytic fungi.</title>
        <authorList>
            <person name="Knapp D.G."/>
            <person name="Nemeth J.B."/>
            <person name="Barry K."/>
            <person name="Hainaut M."/>
            <person name="Henrissat B."/>
            <person name="Johnson J."/>
            <person name="Kuo A."/>
            <person name="Lim J.H.P."/>
            <person name="Lipzen A."/>
            <person name="Nolan M."/>
            <person name="Ohm R.A."/>
            <person name="Tamas L."/>
            <person name="Grigoriev I.V."/>
            <person name="Spatafora J.W."/>
            <person name="Nagy L.G."/>
            <person name="Kovacs G.M."/>
        </authorList>
    </citation>
    <scope>NUCLEOTIDE SEQUENCE [LARGE SCALE GENOMIC DNA]</scope>
    <source>
        <strain evidence="2 3">DSE2036</strain>
    </source>
</reference>
<organism evidence="2 3">
    <name type="scientific">Periconia macrospinosa</name>
    <dbReference type="NCBI Taxonomy" id="97972"/>
    <lineage>
        <taxon>Eukaryota</taxon>
        <taxon>Fungi</taxon>
        <taxon>Dikarya</taxon>
        <taxon>Ascomycota</taxon>
        <taxon>Pezizomycotina</taxon>
        <taxon>Dothideomycetes</taxon>
        <taxon>Pleosporomycetidae</taxon>
        <taxon>Pleosporales</taxon>
        <taxon>Massarineae</taxon>
        <taxon>Periconiaceae</taxon>
        <taxon>Periconia</taxon>
    </lineage>
</organism>
<dbReference type="AlphaFoldDB" id="A0A2V1CZW6"/>
<dbReference type="STRING" id="97972.A0A2V1CZW6"/>
<dbReference type="EMBL" id="KZ806113">
    <property type="protein sequence ID" value="PVH90763.1"/>
    <property type="molecule type" value="Genomic_DNA"/>
</dbReference>
<proteinExistence type="predicted"/>
<gene>
    <name evidence="2" type="ORF">DM02DRAFT_547155</name>
</gene>
<dbReference type="InterPro" id="IPR046797">
    <property type="entry name" value="PDDEXK_12"/>
</dbReference>
<evidence type="ECO:0000259" key="1">
    <source>
        <dbReference type="Pfam" id="PF20516"/>
    </source>
</evidence>
<keyword evidence="3" id="KW-1185">Reference proteome</keyword>
<sequence length="103" mass="11603">MTDAYTQTVPLQCGFEVKERGGDSNEADMQLGIWSAAGLQLLKQQRSAVTGSGEILPFVGGTIVGHEWRVHIAWKDEKGERICDWLKETYWPWLRDSVLIPLS</sequence>
<feature type="domain" description="PD-(D/E)XK nuclease-like" evidence="1">
    <location>
        <begin position="5"/>
        <end position="77"/>
    </location>
</feature>
<name>A0A2V1CZW6_9PLEO</name>
<accession>A0A2V1CZW6</accession>
<evidence type="ECO:0000313" key="3">
    <source>
        <dbReference type="Proteomes" id="UP000244855"/>
    </source>
</evidence>
<dbReference type="Proteomes" id="UP000244855">
    <property type="component" value="Unassembled WGS sequence"/>
</dbReference>